<evidence type="ECO:0000313" key="2">
    <source>
        <dbReference type="EMBL" id="PWY62780.1"/>
    </source>
</evidence>
<feature type="region of interest" description="Disordered" evidence="1">
    <location>
        <begin position="1"/>
        <end position="53"/>
    </location>
</feature>
<dbReference type="AlphaFoldDB" id="A0A317URV9"/>
<dbReference type="Proteomes" id="UP000246171">
    <property type="component" value="Unassembled WGS sequence"/>
</dbReference>
<dbReference type="VEuPathDB" id="FungiDB:BO83DRAFT_383204"/>
<dbReference type="EMBL" id="MSFU01000042">
    <property type="protein sequence ID" value="PWY62780.1"/>
    <property type="molecule type" value="Genomic_DNA"/>
</dbReference>
<protein>
    <submittedName>
        <fullName evidence="2">Uncharacterized protein</fullName>
    </submittedName>
</protein>
<comment type="caution">
    <text evidence="2">The sequence shown here is derived from an EMBL/GenBank/DDBJ whole genome shotgun (WGS) entry which is preliminary data.</text>
</comment>
<gene>
    <name evidence="2" type="ORF">BO83DRAFT_383204</name>
</gene>
<sequence length="79" mass="8797">MSVLIISPAPGRSSVREHKHAHSPPRSQKTKTRQAIPIQESDPAYTLLPTPSNNPSFFSFIPTRLYRQPPQPQPPPSSN</sequence>
<name>A0A317URV9_ASPEC</name>
<dbReference type="RefSeq" id="XP_025382617.1">
    <property type="nucleotide sequence ID" value="XM_025532417.1"/>
</dbReference>
<accession>A0A317URV9</accession>
<feature type="compositionally biased region" description="Basic residues" evidence="1">
    <location>
        <begin position="17"/>
        <end position="32"/>
    </location>
</feature>
<proteinExistence type="predicted"/>
<keyword evidence="3" id="KW-1185">Reference proteome</keyword>
<reference evidence="2" key="1">
    <citation type="submission" date="2016-12" db="EMBL/GenBank/DDBJ databases">
        <title>The genomes of Aspergillus section Nigri reveals drivers in fungal speciation.</title>
        <authorList>
            <consortium name="DOE Joint Genome Institute"/>
            <person name="Vesth T.C."/>
            <person name="Nybo J."/>
            <person name="Theobald S."/>
            <person name="Brandl J."/>
            <person name="Frisvad J.C."/>
            <person name="Nielsen K.F."/>
            <person name="Lyhne E.K."/>
            <person name="Kogle M.E."/>
            <person name="Kuo A."/>
            <person name="Riley R."/>
            <person name="Clum A."/>
            <person name="Nolan M."/>
            <person name="Lipzen A."/>
            <person name="Salamov A."/>
            <person name="Henrissat B."/>
            <person name="Wiebenga A."/>
            <person name="De vries R.P."/>
            <person name="Grigoriev I.V."/>
            <person name="Mortensen U.H."/>
            <person name="Andersen M.R."/>
            <person name="Baker S.E."/>
        </authorList>
    </citation>
    <scope>NUCLEOTIDE SEQUENCE</scope>
    <source>
        <strain evidence="2">CBS 122712</strain>
    </source>
</reference>
<dbReference type="GeneID" id="37054379"/>
<evidence type="ECO:0000256" key="1">
    <source>
        <dbReference type="SAM" id="MobiDB-lite"/>
    </source>
</evidence>
<organism evidence="2 3">
    <name type="scientific">Aspergillus eucalypticola (strain CBS 122712 / IBT 29274)</name>
    <dbReference type="NCBI Taxonomy" id="1448314"/>
    <lineage>
        <taxon>Eukaryota</taxon>
        <taxon>Fungi</taxon>
        <taxon>Dikarya</taxon>
        <taxon>Ascomycota</taxon>
        <taxon>Pezizomycotina</taxon>
        <taxon>Eurotiomycetes</taxon>
        <taxon>Eurotiomycetidae</taxon>
        <taxon>Eurotiales</taxon>
        <taxon>Aspergillaceae</taxon>
        <taxon>Aspergillus</taxon>
        <taxon>Aspergillus subgen. Circumdati</taxon>
    </lineage>
</organism>
<evidence type="ECO:0000313" key="3">
    <source>
        <dbReference type="Proteomes" id="UP000246171"/>
    </source>
</evidence>